<protein>
    <recommendedName>
        <fullName evidence="6">Chemotaxis methyl-accepting receptor HlyB-like 4HB MCP domain-containing protein</fullName>
    </recommendedName>
</protein>
<evidence type="ECO:0000256" key="1">
    <source>
        <dbReference type="SAM" id="Coils"/>
    </source>
</evidence>
<evidence type="ECO:0000256" key="3">
    <source>
        <dbReference type="SAM" id="Phobius"/>
    </source>
</evidence>
<comment type="caution">
    <text evidence="4">The sequence shown here is derived from an EMBL/GenBank/DDBJ whole genome shotgun (WGS) entry which is preliminary data.</text>
</comment>
<gene>
    <name evidence="4" type="ORF">FVW20_17965</name>
</gene>
<feature type="region of interest" description="Disordered" evidence="2">
    <location>
        <begin position="61"/>
        <end position="92"/>
    </location>
</feature>
<dbReference type="Proteomes" id="UP001194469">
    <property type="component" value="Unassembled WGS sequence"/>
</dbReference>
<accession>A0ABS0J9L3</accession>
<evidence type="ECO:0008006" key="6">
    <source>
        <dbReference type="Google" id="ProtNLM"/>
    </source>
</evidence>
<sequence>MSLERKFFKIANVFMMIVASLALLSAIGGAIYGLMLQSSHVNSTITQPTANYSALKADKTNQKARKQARAEAATAAPGKPATPEFGAKAEEEEAIPPDAREVLNRIESSIDKFALKTGQPRVQDKLRSNIYHAAKEFERFVPISKTLAALETEAKALETDADSIAQLQKTDEEYIEWPEFLSFFFNAYKKNINSQLQAIEQAKAEAEIRKAKSVVVFMWAGGSFGSFIFTTIILLLFSIDKNIYTIRLDTCKNSHAEGAEA</sequence>
<evidence type="ECO:0000313" key="5">
    <source>
        <dbReference type="Proteomes" id="UP001194469"/>
    </source>
</evidence>
<organism evidence="4 5">
    <name type="scientific">Nitratidesulfovibrio oxamicus</name>
    <dbReference type="NCBI Taxonomy" id="32016"/>
    <lineage>
        <taxon>Bacteria</taxon>
        <taxon>Pseudomonadati</taxon>
        <taxon>Thermodesulfobacteriota</taxon>
        <taxon>Desulfovibrionia</taxon>
        <taxon>Desulfovibrionales</taxon>
        <taxon>Desulfovibrionaceae</taxon>
        <taxon>Nitratidesulfovibrio</taxon>
    </lineage>
</organism>
<feature type="compositionally biased region" description="Low complexity" evidence="2">
    <location>
        <begin position="70"/>
        <end position="84"/>
    </location>
</feature>
<keyword evidence="3" id="KW-0472">Membrane</keyword>
<keyword evidence="1" id="KW-0175">Coiled coil</keyword>
<keyword evidence="3" id="KW-1133">Transmembrane helix</keyword>
<proteinExistence type="predicted"/>
<evidence type="ECO:0000313" key="4">
    <source>
        <dbReference type="EMBL" id="MBG3878832.1"/>
    </source>
</evidence>
<feature type="transmembrane region" description="Helical" evidence="3">
    <location>
        <begin position="216"/>
        <end position="237"/>
    </location>
</feature>
<dbReference type="EMBL" id="VRYY01000734">
    <property type="protein sequence ID" value="MBG3878832.1"/>
    <property type="molecule type" value="Genomic_DNA"/>
</dbReference>
<feature type="transmembrane region" description="Helical" evidence="3">
    <location>
        <begin position="12"/>
        <end position="35"/>
    </location>
</feature>
<evidence type="ECO:0000256" key="2">
    <source>
        <dbReference type="SAM" id="MobiDB-lite"/>
    </source>
</evidence>
<name>A0ABS0J9L3_9BACT</name>
<keyword evidence="3" id="KW-0812">Transmembrane</keyword>
<reference evidence="4 5" key="1">
    <citation type="submission" date="2019-08" db="EMBL/GenBank/DDBJ databases">
        <authorList>
            <person name="Luo N."/>
        </authorList>
    </citation>
    <scope>NUCLEOTIDE SEQUENCE [LARGE SCALE GENOMIC DNA]</scope>
    <source>
        <strain evidence="4 5">NCIMB 9442</strain>
    </source>
</reference>
<keyword evidence="5" id="KW-1185">Reference proteome</keyword>
<feature type="coiled-coil region" evidence="1">
    <location>
        <begin position="147"/>
        <end position="209"/>
    </location>
</feature>
<dbReference type="RefSeq" id="WP_196610658.1">
    <property type="nucleotide sequence ID" value="NZ_VRYY01000734.1"/>
</dbReference>